<dbReference type="Pfam" id="PF00990">
    <property type="entry name" value="GGDEF"/>
    <property type="match status" value="1"/>
</dbReference>
<dbReference type="PROSITE" id="PS50112">
    <property type="entry name" value="PAS"/>
    <property type="match status" value="1"/>
</dbReference>
<dbReference type="CDD" id="cd00130">
    <property type="entry name" value="PAS"/>
    <property type="match status" value="1"/>
</dbReference>
<dbReference type="SMART" id="SM00086">
    <property type="entry name" value="PAC"/>
    <property type="match status" value="1"/>
</dbReference>
<name>A0ABY2V8W0_9BACT</name>
<dbReference type="NCBIfam" id="TIGR00229">
    <property type="entry name" value="sensory_box"/>
    <property type="match status" value="1"/>
</dbReference>
<evidence type="ECO:0000259" key="3">
    <source>
        <dbReference type="PROSITE" id="PS50112"/>
    </source>
</evidence>
<keyword evidence="2" id="KW-0472">Membrane</keyword>
<dbReference type="InterPro" id="IPR035965">
    <property type="entry name" value="PAS-like_dom_sf"/>
</dbReference>
<reference evidence="7 8" key="1">
    <citation type="submission" date="2019-05" db="EMBL/GenBank/DDBJ databases">
        <title>Arcobacter cibarius and Arcobacter thereius providing challenges in identification an antibiotic susceptibility and Quinolone resistance.</title>
        <authorList>
            <person name="Busch A."/>
            <person name="Hanel I."/>
            <person name="Hotzel H."/>
            <person name="Tomaso H."/>
        </authorList>
    </citation>
    <scope>NUCLEOTIDE SEQUENCE [LARGE SCALE GENOMIC DNA]</scope>
    <source>
        <strain evidence="7 8">16CS0831-2</strain>
    </source>
</reference>
<dbReference type="PROSITE" id="PS50887">
    <property type="entry name" value="GGDEF"/>
    <property type="match status" value="1"/>
</dbReference>
<gene>
    <name evidence="7" type="ORF">FE247_07925</name>
</gene>
<dbReference type="InterPro" id="IPR029787">
    <property type="entry name" value="Nucleotide_cyclase"/>
</dbReference>
<dbReference type="InterPro" id="IPR001633">
    <property type="entry name" value="EAL_dom"/>
</dbReference>
<proteinExistence type="predicted"/>
<dbReference type="Pfam" id="PF13426">
    <property type="entry name" value="PAS_9"/>
    <property type="match status" value="1"/>
</dbReference>
<dbReference type="PROSITE" id="PS50883">
    <property type="entry name" value="EAL"/>
    <property type="match status" value="1"/>
</dbReference>
<evidence type="ECO:0000259" key="5">
    <source>
        <dbReference type="PROSITE" id="PS50883"/>
    </source>
</evidence>
<protein>
    <submittedName>
        <fullName evidence="7">EAL domain-containing protein</fullName>
    </submittedName>
</protein>
<dbReference type="InterPro" id="IPR000700">
    <property type="entry name" value="PAS-assoc_C"/>
</dbReference>
<dbReference type="SUPFAM" id="SSF55073">
    <property type="entry name" value="Nucleotide cyclase"/>
    <property type="match status" value="1"/>
</dbReference>
<dbReference type="Proteomes" id="UP000305417">
    <property type="component" value="Unassembled WGS sequence"/>
</dbReference>
<dbReference type="PANTHER" id="PTHR33121">
    <property type="entry name" value="CYCLIC DI-GMP PHOSPHODIESTERASE PDEF"/>
    <property type="match status" value="1"/>
</dbReference>
<dbReference type="CDD" id="cd01949">
    <property type="entry name" value="GGDEF"/>
    <property type="match status" value="1"/>
</dbReference>
<dbReference type="Gene3D" id="3.30.70.270">
    <property type="match status" value="1"/>
</dbReference>
<dbReference type="RefSeq" id="WP_138108921.1">
    <property type="nucleotide sequence ID" value="NZ_VBUC01000018.1"/>
</dbReference>
<dbReference type="InterPro" id="IPR000014">
    <property type="entry name" value="PAS"/>
</dbReference>
<dbReference type="Gene3D" id="3.30.450.20">
    <property type="entry name" value="PAS domain"/>
    <property type="match status" value="1"/>
</dbReference>
<dbReference type="InterPro" id="IPR000160">
    <property type="entry name" value="GGDEF_dom"/>
</dbReference>
<dbReference type="EMBL" id="VBUC01000018">
    <property type="protein sequence ID" value="TLS97846.1"/>
    <property type="molecule type" value="Genomic_DNA"/>
</dbReference>
<dbReference type="InterPro" id="IPR001610">
    <property type="entry name" value="PAC"/>
</dbReference>
<feature type="transmembrane region" description="Helical" evidence="2">
    <location>
        <begin position="263"/>
        <end position="286"/>
    </location>
</feature>
<dbReference type="SMART" id="SM00267">
    <property type="entry name" value="GGDEF"/>
    <property type="match status" value="1"/>
</dbReference>
<keyword evidence="2" id="KW-1133">Transmembrane helix</keyword>
<feature type="domain" description="GGDEF" evidence="6">
    <location>
        <begin position="488"/>
        <end position="619"/>
    </location>
</feature>
<dbReference type="CDD" id="cd01948">
    <property type="entry name" value="EAL"/>
    <property type="match status" value="1"/>
</dbReference>
<evidence type="ECO:0000313" key="7">
    <source>
        <dbReference type="EMBL" id="TLS97846.1"/>
    </source>
</evidence>
<comment type="caution">
    <text evidence="7">The sequence shown here is derived from an EMBL/GenBank/DDBJ whole genome shotgun (WGS) entry which is preliminary data.</text>
</comment>
<feature type="coiled-coil region" evidence="1">
    <location>
        <begin position="39"/>
        <end position="73"/>
    </location>
</feature>
<feature type="transmembrane region" description="Helical" evidence="2">
    <location>
        <begin position="7"/>
        <end position="30"/>
    </location>
</feature>
<organism evidence="7 8">
    <name type="scientific">Aliarcobacter cibarius</name>
    <dbReference type="NCBI Taxonomy" id="255507"/>
    <lineage>
        <taxon>Bacteria</taxon>
        <taxon>Pseudomonadati</taxon>
        <taxon>Campylobacterota</taxon>
        <taxon>Epsilonproteobacteria</taxon>
        <taxon>Campylobacterales</taxon>
        <taxon>Arcobacteraceae</taxon>
        <taxon>Aliarcobacter</taxon>
    </lineage>
</organism>
<dbReference type="InterPro" id="IPR035919">
    <property type="entry name" value="EAL_sf"/>
</dbReference>
<dbReference type="Pfam" id="PF00563">
    <property type="entry name" value="EAL"/>
    <property type="match status" value="1"/>
</dbReference>
<keyword evidence="2" id="KW-0812">Transmembrane</keyword>
<evidence type="ECO:0000256" key="2">
    <source>
        <dbReference type="SAM" id="Phobius"/>
    </source>
</evidence>
<evidence type="ECO:0000256" key="1">
    <source>
        <dbReference type="SAM" id="Coils"/>
    </source>
</evidence>
<dbReference type="SUPFAM" id="SSF141868">
    <property type="entry name" value="EAL domain-like"/>
    <property type="match status" value="1"/>
</dbReference>
<dbReference type="SUPFAM" id="SSF55785">
    <property type="entry name" value="PYP-like sensor domain (PAS domain)"/>
    <property type="match status" value="1"/>
</dbReference>
<dbReference type="Gene3D" id="3.20.20.450">
    <property type="entry name" value="EAL domain"/>
    <property type="match status" value="1"/>
</dbReference>
<accession>A0ABY2V8W0</accession>
<keyword evidence="8" id="KW-1185">Reference proteome</keyword>
<dbReference type="PROSITE" id="PS50113">
    <property type="entry name" value="PAC"/>
    <property type="match status" value="1"/>
</dbReference>
<feature type="domain" description="EAL" evidence="5">
    <location>
        <begin position="630"/>
        <end position="869"/>
    </location>
</feature>
<evidence type="ECO:0000313" key="8">
    <source>
        <dbReference type="Proteomes" id="UP000305417"/>
    </source>
</evidence>
<feature type="domain" description="PAC" evidence="4">
    <location>
        <begin position="410"/>
        <end position="464"/>
    </location>
</feature>
<dbReference type="PANTHER" id="PTHR33121:SF79">
    <property type="entry name" value="CYCLIC DI-GMP PHOSPHODIESTERASE PDED-RELATED"/>
    <property type="match status" value="1"/>
</dbReference>
<keyword evidence="1" id="KW-0175">Coiled coil</keyword>
<dbReference type="InterPro" id="IPR043128">
    <property type="entry name" value="Rev_trsase/Diguanyl_cyclase"/>
</dbReference>
<evidence type="ECO:0000259" key="6">
    <source>
        <dbReference type="PROSITE" id="PS50887"/>
    </source>
</evidence>
<dbReference type="NCBIfam" id="TIGR00254">
    <property type="entry name" value="GGDEF"/>
    <property type="match status" value="1"/>
</dbReference>
<evidence type="ECO:0000259" key="4">
    <source>
        <dbReference type="PROSITE" id="PS50113"/>
    </source>
</evidence>
<dbReference type="InterPro" id="IPR050706">
    <property type="entry name" value="Cyclic-di-GMP_PDE-like"/>
</dbReference>
<feature type="domain" description="PAS" evidence="3">
    <location>
        <begin position="340"/>
        <end position="409"/>
    </location>
</feature>
<sequence>MTLKIKSFINIIISTSIVFFLSGYITFNYFENILQEQISKEIEHDTKKIKNEIKNIEENQKNIINKIENDEKILSILNLISNYEDKENYEYLVFNFEKESLLEYIQKYSKDGENILIEFFDKNYNLIIKKSFDDKISDSFFVFYEKGIPYTFSKINNKSVNPLNYNNKLCLTKDANYKYENNNYVVCQKKEIVKDNQSLGFVKISYYLNSEELHKFSSDLIYPVSFSLDKSKYEFVTPLIVDIGLYLVHHVDKNYFNDKENEFILNMFISIIVLIVLFFTLSSVFITKNIIEPLFKLKIALESMLNKKYRPIEIINNDEIGKIFEASNKIFKEFWKSYSDLESYTKSVEISNLVMKMDINGNITYANELFCKTSEYSRNEIIGKTHEIFRHPDTLNDTYEKLWDSIKRGDLWRGVLKNQTKNNKIIWTDSVLNPIYDINKKIEGYICISRDITELMNKNDELEYRANYDLLTKEFNRNKLIEDLENTEFPILILININRFSQINDFYGYDFGDIVLHEFSQFLRFNFIQEFKNDFKFYRYGGDEFAILLENLDKDTLIPKIKNILKNLESKIIVLEDKEITLNLSCGISFEQSTRTLLTAGIALRICKKGHEDLVVYSDKNNLEKEYENNILWASKVKKAIEEDRVVPFFQPIVNNKNLKYEKYEVLARIVESDGKVISPFFFLDIAKQTKQYLKITKIVVEKSFEMFKNKDVEFSINLTMEDISNKQMRDFLYDKFDTHTDTTKRLVIELVESESIKDYDLVSEFIDNAKSKGCKIAIDDFGSGYSNFEYLVKLKADYIKIDGSLIKNINSQKESYIVVLTIVNFAKQMGIKTIAEFIENEEIYKTINDLGIDFSQGYYFSSPKKDLF</sequence>
<dbReference type="SMART" id="SM00052">
    <property type="entry name" value="EAL"/>
    <property type="match status" value="1"/>
</dbReference>